<gene>
    <name evidence="1" type="ORF">GHK53_34265</name>
</gene>
<dbReference type="Proteomes" id="UP000429484">
    <property type="component" value="Unassembled WGS sequence"/>
</dbReference>
<sequence length="105" mass="11702">MKDIEGRSMAAFYWEPRTFHLAMIAGTDPTLIPPPRFALDVVKQFGSRGEIAEEAGQTLLLLLGQALSSAKNVYIPYLSRNFLGKFIGFNSFYHLAPPKAKEGRL</sequence>
<name>A0AAW9TZP7_RHIML</name>
<proteinExistence type="predicted"/>
<protein>
    <submittedName>
        <fullName evidence="1">Uncharacterized protein</fullName>
    </submittedName>
</protein>
<reference evidence="1 2" key="1">
    <citation type="journal article" date="2013" name="Genome Biol.">
        <title>Comparative genomics of the core and accessory genomes of 48 Sinorhizobium strains comprising five genospecies.</title>
        <authorList>
            <person name="Sugawara M."/>
            <person name="Epstein B."/>
            <person name="Badgley B.D."/>
            <person name="Unno T."/>
            <person name="Xu L."/>
            <person name="Reese J."/>
            <person name="Gyaneshwar P."/>
            <person name="Denny R."/>
            <person name="Mudge J."/>
            <person name="Bharti A.K."/>
            <person name="Farmer A.D."/>
            <person name="May G.D."/>
            <person name="Woodward J.E."/>
            <person name="Medigue C."/>
            <person name="Vallenet D."/>
            <person name="Lajus A."/>
            <person name="Rouy Z."/>
            <person name="Martinez-Vaz B."/>
            <person name="Tiffin P."/>
            <person name="Young N.D."/>
            <person name="Sadowsky M.J."/>
        </authorList>
    </citation>
    <scope>NUCLEOTIDE SEQUENCE [LARGE SCALE GENOMIC DNA]</scope>
    <source>
        <strain evidence="1 2">N6B1</strain>
    </source>
</reference>
<dbReference type="EMBL" id="WISR01000275">
    <property type="protein sequence ID" value="MQW37675.1"/>
    <property type="molecule type" value="Genomic_DNA"/>
</dbReference>
<accession>A0AAW9TZP7</accession>
<dbReference type="AlphaFoldDB" id="A0AAW9TZP7"/>
<organism evidence="1 2">
    <name type="scientific">Rhizobium meliloti</name>
    <name type="common">Ensifer meliloti</name>
    <name type="synonym">Sinorhizobium meliloti</name>
    <dbReference type="NCBI Taxonomy" id="382"/>
    <lineage>
        <taxon>Bacteria</taxon>
        <taxon>Pseudomonadati</taxon>
        <taxon>Pseudomonadota</taxon>
        <taxon>Alphaproteobacteria</taxon>
        <taxon>Hyphomicrobiales</taxon>
        <taxon>Rhizobiaceae</taxon>
        <taxon>Sinorhizobium/Ensifer group</taxon>
        <taxon>Sinorhizobium</taxon>
    </lineage>
</organism>
<comment type="caution">
    <text evidence="1">The sequence shown here is derived from an EMBL/GenBank/DDBJ whole genome shotgun (WGS) entry which is preliminary data.</text>
</comment>
<evidence type="ECO:0000313" key="2">
    <source>
        <dbReference type="Proteomes" id="UP000429484"/>
    </source>
</evidence>
<evidence type="ECO:0000313" key="1">
    <source>
        <dbReference type="EMBL" id="MQW37675.1"/>
    </source>
</evidence>